<dbReference type="AlphaFoldDB" id="K1VGS3"/>
<name>K1VGS3_TRIAC</name>
<sequence>MNQEPDTRDVPPDHATTFEHIKEQLLIVWQAVLYLLEALFFLFLWTPVPNRIICYLFKCVPPVKDAVPGFQVHSASFSEHVPSNYTPGLIFVAQCAPRPHEYHSLPLFGDMSYAPVPRQTGLGDRPPSPPSRWGRLQDRFAEFKRHLDQRPEQAFVLVFVLVFVLGTGSFVLYMITGDFDDTGGTLDNDTWAEEARRFEAYLKPIMDRLDNITARLDRIESKLGI</sequence>
<protein>
    <submittedName>
        <fullName evidence="2">Uncharacterized protein</fullName>
    </submittedName>
</protein>
<dbReference type="Proteomes" id="UP000006757">
    <property type="component" value="Unassembled WGS sequence"/>
</dbReference>
<feature type="transmembrane region" description="Helical" evidence="1">
    <location>
        <begin position="27"/>
        <end position="48"/>
    </location>
</feature>
<organism evidence="2 3">
    <name type="scientific">Trichosporon asahii var. asahii (strain CBS 8904)</name>
    <name type="common">Yeast</name>
    <dbReference type="NCBI Taxonomy" id="1220162"/>
    <lineage>
        <taxon>Eukaryota</taxon>
        <taxon>Fungi</taxon>
        <taxon>Dikarya</taxon>
        <taxon>Basidiomycota</taxon>
        <taxon>Agaricomycotina</taxon>
        <taxon>Tremellomycetes</taxon>
        <taxon>Trichosporonales</taxon>
        <taxon>Trichosporonaceae</taxon>
        <taxon>Trichosporon</taxon>
    </lineage>
</organism>
<reference evidence="2 3" key="1">
    <citation type="journal article" date="2012" name="Eukaryot. Cell">
        <title>Genome sequence of the Trichosporon asahii environmental strain CBS 8904.</title>
        <authorList>
            <person name="Yang R.Y."/>
            <person name="Li H.T."/>
            <person name="Zhu H."/>
            <person name="Zhou G.P."/>
            <person name="Wang M."/>
            <person name="Wang L."/>
        </authorList>
    </citation>
    <scope>NUCLEOTIDE SEQUENCE [LARGE SCALE GENOMIC DNA]</scope>
    <source>
        <strain evidence="2 3">CBS 8904</strain>
    </source>
</reference>
<accession>K1VGS3</accession>
<dbReference type="HOGENOM" id="CLU_1230675_0_0_1"/>
<comment type="caution">
    <text evidence="2">The sequence shown here is derived from an EMBL/GenBank/DDBJ whole genome shotgun (WGS) entry which is preliminary data.</text>
</comment>
<keyword evidence="1" id="KW-1133">Transmembrane helix</keyword>
<keyword evidence="1" id="KW-0812">Transmembrane</keyword>
<keyword evidence="1" id="KW-0472">Membrane</keyword>
<dbReference type="InParanoid" id="K1VGS3"/>
<evidence type="ECO:0000313" key="3">
    <source>
        <dbReference type="Proteomes" id="UP000006757"/>
    </source>
</evidence>
<keyword evidence="3" id="KW-1185">Reference proteome</keyword>
<gene>
    <name evidence="2" type="ORF">A1Q2_05684</name>
</gene>
<proteinExistence type="predicted"/>
<evidence type="ECO:0000313" key="2">
    <source>
        <dbReference type="EMBL" id="EKD00026.1"/>
    </source>
</evidence>
<feature type="transmembrane region" description="Helical" evidence="1">
    <location>
        <begin position="154"/>
        <end position="175"/>
    </location>
</feature>
<evidence type="ECO:0000256" key="1">
    <source>
        <dbReference type="SAM" id="Phobius"/>
    </source>
</evidence>
<dbReference type="EMBL" id="AMBO01000352">
    <property type="protein sequence ID" value="EKD00026.1"/>
    <property type="molecule type" value="Genomic_DNA"/>
</dbReference>